<sequence length="168" mass="18460">MSDALKQKRRASRLVAAFGASLNGLGVGRSQSPDLVNATNSLLYTFILWPVGNPLYVAGLCDNNGSSITRSAAMTAPATPTARYPLARRLPPPTALSSTGPARAKFFRGFSVYLFERISAGLVERYIGNLFDYYATLQVVRKRRLNEIEEQIFHVRGAAADKDRHIDL</sequence>
<proteinExistence type="predicted"/>
<dbReference type="RefSeq" id="XP_014171707.1">
    <property type="nucleotide sequence ID" value="XM_014316232.1"/>
</dbReference>
<protein>
    <submittedName>
        <fullName evidence="1">Uncharacterized protein</fullName>
    </submittedName>
</protein>
<keyword evidence="2" id="KW-1185">Reference proteome</keyword>
<dbReference type="OrthoDB" id="196103at2759"/>
<dbReference type="Proteomes" id="UP000007796">
    <property type="component" value="Unassembled WGS sequence"/>
</dbReference>
<dbReference type="InParanoid" id="F0XJD2"/>
<name>F0XJD2_GROCL</name>
<dbReference type="EMBL" id="GL629782">
    <property type="protein sequence ID" value="EFX02225.1"/>
    <property type="molecule type" value="Genomic_DNA"/>
</dbReference>
<evidence type="ECO:0000313" key="1">
    <source>
        <dbReference type="EMBL" id="EFX02225.1"/>
    </source>
</evidence>
<evidence type="ECO:0000313" key="2">
    <source>
        <dbReference type="Proteomes" id="UP000007796"/>
    </source>
</evidence>
<dbReference type="GeneID" id="25975245"/>
<dbReference type="HOGENOM" id="CLU_1586656_0_0_1"/>
<reference evidence="1 2" key="1">
    <citation type="journal article" date="2011" name="Proc. Natl. Acad. Sci. U.S.A.">
        <title>Genome and transcriptome analyses of the mountain pine beetle-fungal symbiont Grosmannia clavigera, a lodgepole pine pathogen.</title>
        <authorList>
            <person name="DiGuistini S."/>
            <person name="Wang Y."/>
            <person name="Liao N.Y."/>
            <person name="Taylor G."/>
            <person name="Tanguay P."/>
            <person name="Feau N."/>
            <person name="Henrissat B."/>
            <person name="Chan S.K."/>
            <person name="Hesse-Orce U."/>
            <person name="Alamouti S.M."/>
            <person name="Tsui C.K.M."/>
            <person name="Docking R.T."/>
            <person name="Levasseur A."/>
            <person name="Haridas S."/>
            <person name="Robertson G."/>
            <person name="Birol I."/>
            <person name="Holt R.A."/>
            <person name="Marra M.A."/>
            <person name="Hamelin R.C."/>
            <person name="Hirst M."/>
            <person name="Jones S.J.M."/>
            <person name="Bohlmann J."/>
            <person name="Breuil C."/>
        </authorList>
    </citation>
    <scope>NUCLEOTIDE SEQUENCE [LARGE SCALE GENOMIC DNA]</scope>
    <source>
        <strain evidence="2">kw1407 / UAMH 11150</strain>
    </source>
</reference>
<gene>
    <name evidence="1" type="ORF">CMQ_2274</name>
</gene>
<organism evidence="2">
    <name type="scientific">Grosmannia clavigera (strain kw1407 / UAMH 11150)</name>
    <name type="common">Blue stain fungus</name>
    <name type="synonym">Graphiocladiella clavigera</name>
    <dbReference type="NCBI Taxonomy" id="655863"/>
    <lineage>
        <taxon>Eukaryota</taxon>
        <taxon>Fungi</taxon>
        <taxon>Dikarya</taxon>
        <taxon>Ascomycota</taxon>
        <taxon>Pezizomycotina</taxon>
        <taxon>Sordariomycetes</taxon>
        <taxon>Sordariomycetidae</taxon>
        <taxon>Ophiostomatales</taxon>
        <taxon>Ophiostomataceae</taxon>
        <taxon>Leptographium</taxon>
    </lineage>
</organism>
<dbReference type="AlphaFoldDB" id="F0XJD2"/>
<accession>F0XJD2</accession>